<proteinExistence type="inferred from homology"/>
<feature type="binding site" evidence="7">
    <location>
        <begin position="290"/>
        <end position="297"/>
    </location>
    <ligand>
        <name>ATP</name>
        <dbReference type="ChEBI" id="CHEBI:30616"/>
    </ligand>
</feature>
<evidence type="ECO:0000259" key="10">
    <source>
        <dbReference type="PROSITE" id="PS50067"/>
    </source>
</evidence>
<evidence type="ECO:0000313" key="12">
    <source>
        <dbReference type="Proteomes" id="UP000828251"/>
    </source>
</evidence>
<keyword evidence="5 7" id="KW-0505">Motor protein</keyword>
<dbReference type="SUPFAM" id="SSF52540">
    <property type="entry name" value="P-loop containing nucleoside triphosphate hydrolases"/>
    <property type="match status" value="1"/>
</dbReference>
<dbReference type="GO" id="GO:0007018">
    <property type="term" value="P:microtubule-based movement"/>
    <property type="evidence" value="ECO:0007669"/>
    <property type="project" value="InterPro"/>
</dbReference>
<dbReference type="PRINTS" id="PR00380">
    <property type="entry name" value="KINESINHEAVY"/>
</dbReference>
<feature type="compositionally biased region" description="Polar residues" evidence="9">
    <location>
        <begin position="128"/>
        <end position="147"/>
    </location>
</feature>
<feature type="coiled-coil region" evidence="8">
    <location>
        <begin position="1107"/>
        <end position="1141"/>
    </location>
</feature>
<protein>
    <recommendedName>
        <fullName evidence="10">Kinesin motor domain-containing protein</fullName>
    </recommendedName>
</protein>
<feature type="coiled-coil region" evidence="8">
    <location>
        <begin position="3038"/>
        <end position="3072"/>
    </location>
</feature>
<dbReference type="InterPro" id="IPR036961">
    <property type="entry name" value="Kinesin_motor_dom_sf"/>
</dbReference>
<dbReference type="InterPro" id="IPR044986">
    <property type="entry name" value="KIF15/KIN-12"/>
</dbReference>
<comment type="similarity">
    <text evidence="6">Belongs to the TRAFAC class myosin-kinesin ATPase superfamily. Kinesin family. KIN-12 subfamily.</text>
</comment>
<name>A0A9D4ABA2_9ROSI</name>
<feature type="coiled-coil region" evidence="8">
    <location>
        <begin position="924"/>
        <end position="1014"/>
    </location>
</feature>
<dbReference type="Gene3D" id="3.40.850.10">
    <property type="entry name" value="Kinesin motor domain"/>
    <property type="match status" value="1"/>
</dbReference>
<evidence type="ECO:0000256" key="3">
    <source>
        <dbReference type="ARBA" id="ARBA00022840"/>
    </source>
</evidence>
<organism evidence="11 12">
    <name type="scientific">Gossypium stocksii</name>
    <dbReference type="NCBI Taxonomy" id="47602"/>
    <lineage>
        <taxon>Eukaryota</taxon>
        <taxon>Viridiplantae</taxon>
        <taxon>Streptophyta</taxon>
        <taxon>Embryophyta</taxon>
        <taxon>Tracheophyta</taxon>
        <taxon>Spermatophyta</taxon>
        <taxon>Magnoliopsida</taxon>
        <taxon>eudicotyledons</taxon>
        <taxon>Gunneridae</taxon>
        <taxon>Pentapetalae</taxon>
        <taxon>rosids</taxon>
        <taxon>malvids</taxon>
        <taxon>Malvales</taxon>
        <taxon>Malvaceae</taxon>
        <taxon>Malvoideae</taxon>
        <taxon>Gossypium</taxon>
    </lineage>
</organism>
<evidence type="ECO:0000256" key="9">
    <source>
        <dbReference type="SAM" id="MobiDB-lite"/>
    </source>
</evidence>
<dbReference type="PANTHER" id="PTHR37739">
    <property type="entry name" value="KINESIN-LIKE PROTEIN KIN-12D"/>
    <property type="match status" value="1"/>
</dbReference>
<feature type="coiled-coil region" evidence="8">
    <location>
        <begin position="553"/>
        <end position="580"/>
    </location>
</feature>
<keyword evidence="2 7" id="KW-0547">Nucleotide-binding</keyword>
<dbReference type="InterPro" id="IPR027417">
    <property type="entry name" value="P-loop_NTPase"/>
</dbReference>
<evidence type="ECO:0000256" key="8">
    <source>
        <dbReference type="SAM" id="Coils"/>
    </source>
</evidence>
<feature type="coiled-coil region" evidence="8">
    <location>
        <begin position="834"/>
        <end position="875"/>
    </location>
</feature>
<feature type="coiled-coil region" evidence="8">
    <location>
        <begin position="2830"/>
        <end position="2932"/>
    </location>
</feature>
<feature type="region of interest" description="Disordered" evidence="9">
    <location>
        <begin position="2729"/>
        <end position="2748"/>
    </location>
</feature>
<accession>A0A9D4ABA2</accession>
<feature type="coiled-coil region" evidence="8">
    <location>
        <begin position="2364"/>
        <end position="2450"/>
    </location>
</feature>
<keyword evidence="4 8" id="KW-0175">Coiled coil</keyword>
<dbReference type="InterPro" id="IPR001752">
    <property type="entry name" value="Kinesin_motor_dom"/>
</dbReference>
<dbReference type="PROSITE" id="PS00411">
    <property type="entry name" value="KINESIN_MOTOR_1"/>
    <property type="match status" value="1"/>
</dbReference>
<keyword evidence="1" id="KW-0493">Microtubule</keyword>
<feature type="coiled-coil region" evidence="8">
    <location>
        <begin position="1343"/>
        <end position="1420"/>
    </location>
</feature>
<feature type="coiled-coil region" evidence="8">
    <location>
        <begin position="1740"/>
        <end position="1774"/>
    </location>
</feature>
<comment type="caution">
    <text evidence="11">The sequence shown here is derived from an EMBL/GenBank/DDBJ whole genome shotgun (WGS) entry which is preliminary data.</text>
</comment>
<dbReference type="GO" id="GO:0008017">
    <property type="term" value="F:microtubule binding"/>
    <property type="evidence" value="ECO:0007669"/>
    <property type="project" value="InterPro"/>
</dbReference>
<dbReference type="PANTHER" id="PTHR37739:SF8">
    <property type="entry name" value="KINESIN-LIKE PROTEIN KIN-12D"/>
    <property type="match status" value="1"/>
</dbReference>
<evidence type="ECO:0000256" key="1">
    <source>
        <dbReference type="ARBA" id="ARBA00022701"/>
    </source>
</evidence>
<evidence type="ECO:0000256" key="6">
    <source>
        <dbReference type="ARBA" id="ARBA00034488"/>
    </source>
</evidence>
<feature type="region of interest" description="Disordered" evidence="9">
    <location>
        <begin position="1"/>
        <end position="155"/>
    </location>
</feature>
<sequence length="3107" mass="352759">MLRDFKFLSRNTSKNEEVENVPVNPRDSLASQQSNDGSSRPPLNTIQDPTTKPKLEQEGSVRSRIDRTPTKPKPKLPDSTLPLKTPDKHGFLSKTRYGWAKNEAAESDSRNAGTTNMTPRVSRGIGKATSSCYSESNSTQSTPTKSVSKPPVSGFRNKFDGNGGMRGGNFAALYRGVPSSSGGPVTVVNTVEVPHFDLKEDPSFWMDHNVQVLIRVRPLNGVEKSTNGYNRCLKQENSQTIAWIGQPETRFTFDHVACETVDQEMLFRMAGLPMVENCLSGYNSCMFAYGQTGSGKTYTMLGEIEDLEVKPSPQRGMTPRIFEFLFARIQAEEEIRRDEKLKYNCKCSFLEIYNEQITDLLDPSATNLLLREDVKKGVYVENLTEFEVQTVSDILKLLSQGSLNRKVAATNMNRESSRSHSVFTCVIESRWEKDSTTNLRFARLNLVDLAGSERQKTSGAEGERLKEAASINKSLSTLGHVIMILVDVANGKQRHVPYRDSKLTFLLQDSLGGNSKTMIIANVSPSICCAIETLNTLKFAQRAKLIQNNAVVNEDSTGDVIALQNQIRLLKEELSALKRQNVSRSLSFGAAITGTVQLEESLDDGNTYDMCLEEDDLGYESKGTVRMSFKQLNSLEVTLAGALRREKTAETSIKKLEAEIEQLNRLVRQREEDTRSSKMMLRFREDKIQRMESLVRGSLPAGSFLLEENKALSEEIQLLQAKVDKNPEVTRFALENIRLLDQLRRFQEFYEEGEKEILLDEISKLRDQLLWLLDGKSNHLSCPSSNDRLQEAVRISKENDSLQSEVCLFIVWQKYAFKISLWGFHVVLCSLFQLKNTLNELEECRHNLNSCLEENSKLSREINNLHAMLNSLKSSACHQDGSCKVIKDSDRNGETMEMSSVQKMTSEEQIMDLQLELDILKIILQEEKTSHAAVEERADRLTRDLEMAKGKPVMLNKEIEDANGKLEEAKSVIEALESQQIFSINEMEDLRKSKSDLVKLLSEQEAEIAALKKQLSGRTFKDAAPPKKIESEESSLQLKLKRMHDSLENAKKMNIWYQTDRAFKASNEEEVDEICRQAEAETAEVIVCLQEELTLLQQQIQDCHLKEVEAQNGAVFLETELKELQEKVGMLTEDNKQLLGRLEMKDGELRTLMEEWELLSSEIETILADGHEELVDAGNQLELLSSSFPQRRIWISEKVGRVVRVLSEKELLIEELGRCLEDATDKRSELECMLKSLRGAALILNEAQQQECNEKETEIVLLKKELNVKTSIIRKLEDKMKMAEDDLRNSSTCATVAFVLMNRLSEVNHNHLNALKGKDEQLAESAKAILSKDALLIDQATMIEEAEKHIHSLETELEKSEEACTERSQRLLEEEQRAAAIEQKLEDMVENDILKTQEELSNLKDRMKMAEDDLRNASTCATVAFVLVNRLSEANHNHLNALKGKDEQLAESAQAILSKDALLINRATMIEEAETRIHSLETEVEKSEEACTQLRQRLLEEEQCAAAIEQKLEDMVENDFLKTQEELSKLEDRMKMAEDDLRNASTCATVAFVLVNRLSEANHNHLNALKGKDALLINQATMIEEAEKYICSLKLEVAKSEEVCTDLQKRLFEEGQHAAAIEQKLEDMVENDILKTQEELSKLRTGVSTLRAHMGMHRDSDRSPERSVKENLYTSNDGRDERRSNKRADAKNLHSLRRQETGTPDCSLKVVESLHGSRCDEKTIESGNTCKKKCDRDLTIILLKKEIESAMESLKEVQAEMARICNEKEEIRLSEKQSKEGLQCLAAHALALEEAMDDFGKLLEVKIGAVHQKINTVEQAMQEISTHWCQTKEFLELEVGDAKIIATQKASEASCILAKFEEAQDTITEADIMINGLMIANEKMKLDIKRRKQVETALLNERDELINQVKTLQSINTVKDQQLEDLEEQFGSSLTETRFMVAELERLITELQTAFSQSVKAVACNSHCLKSLLFDSMKLARSWLEDVWSEIIVKDCAVSVLHLCHMGIVLETLTGLNAENGLLQHGLSESNAVIADLREHNSRSRRELEMCRDIKGKLLADIKNSFDRISKKEEETGELSIKLVTFEKKISALQFQEEVMLQRSNYMGSQLAVLMKELDLSNTNFVSSLLDQEQLLKDKEVQLESQAEISMVDLCTKDFESLIFSSEMKQMIVHLADSGKKFTNAYAVLDGLKKEMTFTKLDACLKEQLLVERESEMSFLQEKVEEAQIELRMLKKENCLLLQDLEEQKADSGKKLANAYSVTDGLKKEMIFAKLDACLKGQLLVEQESELSFLQEKVEEAQIELRKMKKENCLLLQNLDKKEADTGKKLTNAYAVIDGLKKEIIFAKVDACLKEQLLVEQERISKFIEEFEFLENRTEELESENINLHAELSRKDEVLKGLLFDLSLLQESASNTKDQKDEMEEMVSTLEALEDELAVKSSELNEAVSHSHMLKVQLQEKLETITSLQLDIKGERESLKLLYSENQELKSHIEDALAVKSSLEDELTERKKITESLEVEISEMNNTLSEMKDTIDFLSSNLNEVSGERDELHMEVLSLEEKLRKAQAEAKQSEAIAMEAQQMAESKKTYAEEKEAEVKLLERSVEELECTINVLENKVDIIKGEAERQRLQREELESELDAIKVQMQNVKNADADMKRCLDEKTKDLQQALDQIQILETDISDKDREIAQCITHISELNVHAEAQAKEYKQKFKALEAMAEQVKPEGYANNAQSHSSNKLEKNVAKPRGSGSPFKCIGLGLAQQVKLEKDEDLTAARLRIEELESLAANRQKEIFSLNARLAAAESMTHDVIRDLLGVKLDMTNYVSLLDNQQVQKITEKARLDNLESQVKDHEVVKLKQQLNEFVEERQGWLEEIDRKQAELTAVQVALENVRQRDQLLKTENEMLKMENVNYKKKVLELEGEVKKLSGQQNLQQRIHHHAKIKEENNMLKIHNEELGVKLRRTEVVLSRVREELGHYRASIGKSPCVNFDEEQRLNNKLRESDEDRVQLAHKLLALCTSVLKAAGITMPISDICPAAAEEALEQLQNKVISLERELQSLTLKNKIYSERNRLSELMPQTSPPASARTDENCHTPKRPFLSTLDR</sequence>
<keyword evidence="12" id="KW-1185">Reference proteome</keyword>
<feature type="coiled-coil region" evidence="8">
    <location>
        <begin position="2774"/>
        <end position="2801"/>
    </location>
</feature>
<feature type="domain" description="Kinesin motor" evidence="10">
    <location>
        <begin position="209"/>
        <end position="546"/>
    </location>
</feature>
<dbReference type="PROSITE" id="PS50067">
    <property type="entry name" value="KINESIN_MOTOR_2"/>
    <property type="match status" value="1"/>
</dbReference>
<dbReference type="GO" id="GO:0005524">
    <property type="term" value="F:ATP binding"/>
    <property type="evidence" value="ECO:0007669"/>
    <property type="project" value="UniProtKB-UniRule"/>
</dbReference>
<evidence type="ECO:0000256" key="7">
    <source>
        <dbReference type="PROSITE-ProRule" id="PRU00283"/>
    </source>
</evidence>
<reference evidence="11 12" key="1">
    <citation type="journal article" date="2021" name="Plant Biotechnol. J.">
        <title>Multi-omics assisted identification of the key and species-specific regulatory components of drought-tolerant mechanisms in Gossypium stocksii.</title>
        <authorList>
            <person name="Yu D."/>
            <person name="Ke L."/>
            <person name="Zhang D."/>
            <person name="Wu Y."/>
            <person name="Sun Y."/>
            <person name="Mei J."/>
            <person name="Sun J."/>
            <person name="Sun Y."/>
        </authorList>
    </citation>
    <scope>NUCLEOTIDE SEQUENCE [LARGE SCALE GENOMIC DNA]</scope>
    <source>
        <strain evidence="12">cv. E1</strain>
        <tissue evidence="11">Leaf</tissue>
    </source>
</reference>
<gene>
    <name evidence="11" type="ORF">J1N35_015913</name>
</gene>
<feature type="coiled-coil region" evidence="8">
    <location>
        <begin position="2284"/>
        <end position="2311"/>
    </location>
</feature>
<feature type="coiled-coil region" evidence="8">
    <location>
        <begin position="2210"/>
        <end position="2237"/>
    </location>
</feature>
<dbReference type="Pfam" id="PF00225">
    <property type="entry name" value="Kinesin"/>
    <property type="match status" value="1"/>
</dbReference>
<feature type="region of interest" description="Disordered" evidence="9">
    <location>
        <begin position="3075"/>
        <end position="3107"/>
    </location>
</feature>
<feature type="region of interest" description="Disordered" evidence="9">
    <location>
        <begin position="1651"/>
        <end position="1702"/>
    </location>
</feature>
<feature type="coiled-coil region" evidence="8">
    <location>
        <begin position="639"/>
        <end position="673"/>
    </location>
</feature>
<feature type="compositionally biased region" description="Basic and acidic residues" evidence="9">
    <location>
        <begin position="1656"/>
        <end position="1669"/>
    </location>
</feature>
<dbReference type="GO" id="GO:0003777">
    <property type="term" value="F:microtubule motor activity"/>
    <property type="evidence" value="ECO:0007669"/>
    <property type="project" value="InterPro"/>
</dbReference>
<evidence type="ECO:0000256" key="5">
    <source>
        <dbReference type="ARBA" id="ARBA00023175"/>
    </source>
</evidence>
<evidence type="ECO:0000256" key="4">
    <source>
        <dbReference type="ARBA" id="ARBA00023054"/>
    </source>
</evidence>
<dbReference type="SMART" id="SM00129">
    <property type="entry name" value="KISc"/>
    <property type="match status" value="1"/>
</dbReference>
<feature type="coiled-coil region" evidence="8">
    <location>
        <begin position="2486"/>
        <end position="2720"/>
    </location>
</feature>
<evidence type="ECO:0000313" key="11">
    <source>
        <dbReference type="EMBL" id="KAH1098992.1"/>
    </source>
</evidence>
<evidence type="ECO:0000256" key="2">
    <source>
        <dbReference type="ARBA" id="ARBA00022741"/>
    </source>
</evidence>
<feature type="compositionally biased region" description="Polar residues" evidence="9">
    <location>
        <begin position="110"/>
        <end position="119"/>
    </location>
</feature>
<feature type="compositionally biased region" description="Polar residues" evidence="9">
    <location>
        <begin position="29"/>
        <end position="50"/>
    </location>
</feature>
<keyword evidence="3 7" id="KW-0067">ATP-binding</keyword>
<feature type="coiled-coil region" evidence="8">
    <location>
        <begin position="1220"/>
        <end position="1293"/>
    </location>
</feature>
<dbReference type="InterPro" id="IPR019821">
    <property type="entry name" value="Kinesin_motor_CS"/>
</dbReference>
<dbReference type="EMBL" id="JAIQCV010000005">
    <property type="protein sequence ID" value="KAH1098992.1"/>
    <property type="molecule type" value="Genomic_DNA"/>
</dbReference>
<dbReference type="Proteomes" id="UP000828251">
    <property type="component" value="Unassembled WGS sequence"/>
</dbReference>
<feature type="compositionally biased region" description="Basic and acidic residues" evidence="9">
    <location>
        <begin position="1677"/>
        <end position="1700"/>
    </location>
</feature>
<feature type="compositionally biased region" description="Basic and acidic residues" evidence="9">
    <location>
        <begin position="51"/>
        <end position="69"/>
    </location>
</feature>
<dbReference type="FunFam" id="3.40.850.10:FF:000033">
    <property type="entry name" value="Kinesin-like protein KIN-12E"/>
    <property type="match status" value="1"/>
</dbReference>
<feature type="compositionally biased region" description="Basic and acidic residues" evidence="9">
    <location>
        <begin position="1"/>
        <end position="17"/>
    </location>
</feature>
<dbReference type="GO" id="GO:0005874">
    <property type="term" value="C:microtubule"/>
    <property type="evidence" value="ECO:0007669"/>
    <property type="project" value="UniProtKB-KW"/>
</dbReference>
<feature type="coiled-coil region" evidence="8">
    <location>
        <begin position="1470"/>
        <end position="1547"/>
    </location>
</feature>
<dbReference type="CDD" id="cd01373">
    <property type="entry name" value="KISc_KLP2_like"/>
    <property type="match status" value="1"/>
</dbReference>
<dbReference type="OrthoDB" id="3176171at2759"/>